<gene>
    <name evidence="2" type="ORF">NCTC13316_03232</name>
</gene>
<evidence type="ECO:0000313" key="2">
    <source>
        <dbReference type="EMBL" id="STX81363.1"/>
    </source>
</evidence>
<dbReference type="InterPro" id="IPR016181">
    <property type="entry name" value="Acyl_CoA_acyltransferase"/>
</dbReference>
<organism evidence="2 3">
    <name type="scientific">Legionella busanensis</name>
    <dbReference type="NCBI Taxonomy" id="190655"/>
    <lineage>
        <taxon>Bacteria</taxon>
        <taxon>Pseudomonadati</taxon>
        <taxon>Pseudomonadota</taxon>
        <taxon>Gammaproteobacteria</taxon>
        <taxon>Legionellales</taxon>
        <taxon>Legionellaceae</taxon>
        <taxon>Legionella</taxon>
    </lineage>
</organism>
<evidence type="ECO:0000259" key="1">
    <source>
        <dbReference type="PROSITE" id="PS51186"/>
    </source>
</evidence>
<dbReference type="CDD" id="cd04301">
    <property type="entry name" value="NAT_SF"/>
    <property type="match status" value="1"/>
</dbReference>
<keyword evidence="2" id="KW-0808">Transferase</keyword>
<sequence length="273" mass="32643">MKSRFFEKSIKPNLYFEWNAARNRDWLSILRNFVGAYLSAYIDCTFEELQYPEELKHQAEAIWDRAYAQGYESLINQVIHPLKFYLNFNLNEPLKCETNQLEKHFLDKTYNISLVREKLIKLILLQHYFEHDFSEEKHKIDSQAKKIDYLIARFHDKPIAFFACEYNYKSAHVYLRFVTLSPSFHRLGLGEKILDEIVRNYPDATGMELYTRNANFGAQAFYKHYRFNEYREFEFKKPILSLDKNKLYFPDDDATNNPGAFIAFSKLTHSYHA</sequence>
<name>A0A378KB08_9GAMM</name>
<feature type="domain" description="N-acetyltransferase" evidence="1">
    <location>
        <begin position="110"/>
        <end position="240"/>
    </location>
</feature>
<dbReference type="Gene3D" id="3.40.630.30">
    <property type="match status" value="1"/>
</dbReference>
<dbReference type="EMBL" id="UGOD01000003">
    <property type="protein sequence ID" value="STX81363.1"/>
    <property type="molecule type" value="Genomic_DNA"/>
</dbReference>
<evidence type="ECO:0000313" key="3">
    <source>
        <dbReference type="Proteomes" id="UP000254794"/>
    </source>
</evidence>
<dbReference type="Pfam" id="PF00583">
    <property type="entry name" value="Acetyltransf_1"/>
    <property type="match status" value="1"/>
</dbReference>
<proteinExistence type="predicted"/>
<reference evidence="2 3" key="1">
    <citation type="submission" date="2018-06" db="EMBL/GenBank/DDBJ databases">
        <authorList>
            <consortium name="Pathogen Informatics"/>
            <person name="Doyle S."/>
        </authorList>
    </citation>
    <scope>NUCLEOTIDE SEQUENCE [LARGE SCALE GENOMIC DNA]</scope>
    <source>
        <strain evidence="2 3">NCTC13316</strain>
    </source>
</reference>
<accession>A0A378KB08</accession>
<dbReference type="GO" id="GO:0016747">
    <property type="term" value="F:acyltransferase activity, transferring groups other than amino-acyl groups"/>
    <property type="evidence" value="ECO:0007669"/>
    <property type="project" value="InterPro"/>
</dbReference>
<dbReference type="RefSeq" id="WP_115332755.1">
    <property type="nucleotide sequence ID" value="NZ_CAAAHP010000010.1"/>
</dbReference>
<dbReference type="OrthoDB" id="5636078at2"/>
<dbReference type="Proteomes" id="UP000254794">
    <property type="component" value="Unassembled WGS sequence"/>
</dbReference>
<dbReference type="PROSITE" id="PS51186">
    <property type="entry name" value="GNAT"/>
    <property type="match status" value="1"/>
</dbReference>
<dbReference type="AlphaFoldDB" id="A0A378KB08"/>
<protein>
    <submittedName>
        <fullName evidence="2">Ribosomal-protein-alanine acetyltransferase</fullName>
    </submittedName>
</protein>
<dbReference type="InterPro" id="IPR000182">
    <property type="entry name" value="GNAT_dom"/>
</dbReference>
<dbReference type="SUPFAM" id="SSF55729">
    <property type="entry name" value="Acyl-CoA N-acyltransferases (Nat)"/>
    <property type="match status" value="1"/>
</dbReference>
<keyword evidence="3" id="KW-1185">Reference proteome</keyword>